<name>A0ABS5K1W8_9BACT</name>
<reference evidence="3 4" key="1">
    <citation type="journal article" date="2015" name="Int. J. Syst. Evol. Microbiol.">
        <title>Carboxylicivirga linearis sp. nov., isolated from a sea cucumber culture pond.</title>
        <authorList>
            <person name="Wang F.Q."/>
            <person name="Zhou Y.X."/>
            <person name="Lin X.Z."/>
            <person name="Chen G.J."/>
            <person name="Du Z.J."/>
        </authorList>
    </citation>
    <scope>NUCLEOTIDE SEQUENCE [LARGE SCALE GENOMIC DNA]</scope>
    <source>
        <strain evidence="3 4">FB218</strain>
    </source>
</reference>
<dbReference type="EMBL" id="JAGUCO010000041">
    <property type="protein sequence ID" value="MBS2101128.1"/>
    <property type="molecule type" value="Genomic_DNA"/>
</dbReference>
<feature type="domain" description="VIT" evidence="2">
    <location>
        <begin position="313"/>
        <end position="445"/>
    </location>
</feature>
<dbReference type="Pfam" id="PF08487">
    <property type="entry name" value="VIT"/>
    <property type="match status" value="1"/>
</dbReference>
<keyword evidence="1" id="KW-1133">Transmembrane helix</keyword>
<feature type="transmembrane region" description="Helical" evidence="1">
    <location>
        <begin position="95"/>
        <end position="113"/>
    </location>
</feature>
<feature type="transmembrane region" description="Helical" evidence="1">
    <location>
        <begin position="125"/>
        <end position="146"/>
    </location>
</feature>
<evidence type="ECO:0000259" key="2">
    <source>
        <dbReference type="PROSITE" id="PS51468"/>
    </source>
</evidence>
<sequence>MKSKLSSIQLIGIFLFIASISIYYLTSLASNNDAPVFFINYIIAAFYFLLSFGDLRKGSKVYKIKIPRLNWHILLSILTVSCFTLNKTIEIFTSIPLWLEILLFIGLCSYMIIGSHIAMPKFASYTFSFFSGISITIFLYYSIILIPFTPFAIIGLFLLGLSIHFLIPYFLLATTIVTWQKKFINAYVKPALFGVLFALLFTITYVSIYSYHQKKIESSIINIVLNESEEIPDWISYAQNCQSEYWTKRIIGHELLYDVIKNSWWSLGFNTGSFSELKVHDPLVSIAAAFNKTISLSRKERIKIINSTTDSRHYSYEKLWSGKDLQQSKKLTDIRIYPEYRIAYTELNIWTTNNNKWINNRQEALYTFQLPEGAVATSLSLWINGKEEKSRLTTRKKAANAYKTIVGVELRDPVVLHWQEGNRLTATIFPCTPKEDRRLKIGFTIPLKKIDDQIFFENIRLKGPDRKFMSETIHLKIVGKSNNLELPSFFKQENTNQYIFNGSKRNDWKLSMSAPFLSDNSFSFNNKLFKMVPLQFQSSLKPQSIYLDINKSWSKSTINTIINKANNIPIFVYDNEMLQLTNENKDHIIDRLLKNSFSIFPVHKVTHSNALLITEGDIHSPVPSELKGSTFNKALTNHIGQTENKLKTIVIDGEKSAYISTLEQYKALSCQNVSEKTIKEQSFDKWFKEYNIEDNAVTLSMSEVQIIPVDKSEEDNTKNEAPSHLMRLYNYHSILQQAGHLFLQEDTEIPEKIYDLCQEAYIVSPISSLIVLETIEDYKRFNIEKNKNSLQNATLKDSGAVPEPEEWALILTLVVIITISYLKFRK</sequence>
<dbReference type="InterPro" id="IPR031005">
    <property type="entry name" value="Sorted_by_XrtN"/>
</dbReference>
<feature type="transmembrane region" description="Helical" evidence="1">
    <location>
        <begin position="191"/>
        <end position="211"/>
    </location>
</feature>
<dbReference type="RefSeq" id="WP_212220312.1">
    <property type="nucleotide sequence ID" value="NZ_JAGUCO010000041.1"/>
</dbReference>
<keyword evidence="4" id="KW-1185">Reference proteome</keyword>
<evidence type="ECO:0000256" key="1">
    <source>
        <dbReference type="SAM" id="Phobius"/>
    </source>
</evidence>
<proteinExistence type="predicted"/>
<feature type="transmembrane region" description="Helical" evidence="1">
    <location>
        <begin position="7"/>
        <end position="26"/>
    </location>
</feature>
<dbReference type="PROSITE" id="PS51468">
    <property type="entry name" value="VIT"/>
    <property type="match status" value="1"/>
</dbReference>
<dbReference type="InterPro" id="IPR013694">
    <property type="entry name" value="VIT"/>
</dbReference>
<keyword evidence="1" id="KW-0472">Membrane</keyword>
<accession>A0ABS5K1W8</accession>
<keyword evidence="1" id="KW-0812">Transmembrane</keyword>
<comment type="caution">
    <text evidence="3">The sequence shown here is derived from an EMBL/GenBank/DDBJ whole genome shotgun (WGS) entry which is preliminary data.</text>
</comment>
<protein>
    <submittedName>
        <fullName evidence="3">XrtN system VIT domain-containing protein</fullName>
    </submittedName>
</protein>
<feature type="transmembrane region" description="Helical" evidence="1">
    <location>
        <begin position="152"/>
        <end position="179"/>
    </location>
</feature>
<feature type="transmembrane region" description="Helical" evidence="1">
    <location>
        <begin position="807"/>
        <end position="824"/>
    </location>
</feature>
<organism evidence="3 4">
    <name type="scientific">Carboxylicivirga linearis</name>
    <dbReference type="NCBI Taxonomy" id="1628157"/>
    <lineage>
        <taxon>Bacteria</taxon>
        <taxon>Pseudomonadati</taxon>
        <taxon>Bacteroidota</taxon>
        <taxon>Bacteroidia</taxon>
        <taxon>Marinilabiliales</taxon>
        <taxon>Marinilabiliaceae</taxon>
        <taxon>Carboxylicivirga</taxon>
    </lineage>
</organism>
<dbReference type="NCBIfam" id="TIGR04477">
    <property type="entry name" value="sorted_by_XrtN"/>
    <property type="match status" value="1"/>
</dbReference>
<feature type="transmembrane region" description="Helical" evidence="1">
    <location>
        <begin position="69"/>
        <end position="89"/>
    </location>
</feature>
<gene>
    <name evidence="3" type="ORF">KEM10_22775</name>
</gene>
<feature type="transmembrane region" description="Helical" evidence="1">
    <location>
        <begin position="38"/>
        <end position="57"/>
    </location>
</feature>
<dbReference type="Proteomes" id="UP000708576">
    <property type="component" value="Unassembled WGS sequence"/>
</dbReference>
<evidence type="ECO:0000313" key="3">
    <source>
        <dbReference type="EMBL" id="MBS2101128.1"/>
    </source>
</evidence>
<evidence type="ECO:0000313" key="4">
    <source>
        <dbReference type="Proteomes" id="UP000708576"/>
    </source>
</evidence>